<dbReference type="InterPro" id="IPR051396">
    <property type="entry name" value="Bact_Antivir_Def_Nuclease"/>
</dbReference>
<gene>
    <name evidence="3" type="ORF">ACFQ4H_06395</name>
</gene>
<feature type="domain" description="ATPase AAA-type core" evidence="2">
    <location>
        <begin position="25"/>
        <end position="360"/>
    </location>
</feature>
<evidence type="ECO:0000259" key="1">
    <source>
        <dbReference type="Pfam" id="PF12476"/>
    </source>
</evidence>
<comment type="caution">
    <text evidence="3">The sequence shown here is derived from an EMBL/GenBank/DDBJ whole genome shotgun (WGS) entry which is preliminary data.</text>
</comment>
<dbReference type="InterPro" id="IPR014592">
    <property type="entry name" value="P-loop_UCP034888"/>
</dbReference>
<feature type="domain" description="DUF3696" evidence="1">
    <location>
        <begin position="371"/>
        <end position="418"/>
    </location>
</feature>
<evidence type="ECO:0000313" key="4">
    <source>
        <dbReference type="Proteomes" id="UP001597260"/>
    </source>
</evidence>
<accession>A0ABW3Y8F5</accession>
<name>A0ABW3Y8F5_9ACTN</name>
<dbReference type="Gene3D" id="3.40.50.300">
    <property type="entry name" value="P-loop containing nucleotide triphosphate hydrolases"/>
    <property type="match status" value="1"/>
</dbReference>
<organism evidence="3 4">
    <name type="scientific">Micromonospora sonneratiae</name>
    <dbReference type="NCBI Taxonomy" id="1184706"/>
    <lineage>
        <taxon>Bacteria</taxon>
        <taxon>Bacillati</taxon>
        <taxon>Actinomycetota</taxon>
        <taxon>Actinomycetes</taxon>
        <taxon>Micromonosporales</taxon>
        <taxon>Micromonosporaceae</taxon>
        <taxon>Micromonospora</taxon>
    </lineage>
</organism>
<dbReference type="SUPFAM" id="SSF52540">
    <property type="entry name" value="P-loop containing nucleoside triphosphate hydrolases"/>
    <property type="match status" value="1"/>
</dbReference>
<dbReference type="RefSeq" id="WP_377567992.1">
    <property type="nucleotide sequence ID" value="NZ_JBHTMP010000007.1"/>
</dbReference>
<evidence type="ECO:0000313" key="3">
    <source>
        <dbReference type="EMBL" id="MFD1320718.1"/>
    </source>
</evidence>
<keyword evidence="4" id="KW-1185">Reference proteome</keyword>
<protein>
    <submittedName>
        <fullName evidence="3">DUF3696 domain-containing protein</fullName>
    </submittedName>
</protein>
<dbReference type="Proteomes" id="UP001597260">
    <property type="component" value="Unassembled WGS sequence"/>
</dbReference>
<dbReference type="InterPro" id="IPR003959">
    <property type="entry name" value="ATPase_AAA_core"/>
</dbReference>
<dbReference type="EMBL" id="JBHTMP010000007">
    <property type="protein sequence ID" value="MFD1320718.1"/>
    <property type="molecule type" value="Genomic_DNA"/>
</dbReference>
<dbReference type="Pfam" id="PF12476">
    <property type="entry name" value="DUF3696"/>
    <property type="match status" value="1"/>
</dbReference>
<sequence>MSLVHMALDNYRCFAQRQDIELRPVTVVLGRNNSGKSALVRAPVLFDSGIHTDAPTPLDLDKLGEGLVGSFVDLIHGRRAHGRIEIHLAVETQGFPSRLRAVVQNINRDRYDTQVVSELELFESEVRIARLQWELNDPAETPRYRVQLGEQGWSELPISFHGLLPAEPDLLWRNAVLPEDVSSVLLAEVDAFRQSFPAVRYFGPFREQPQRRYLLPARMPKELGNTGVNAAAILASDTAGRQGELIRQVNAGLAELLPGWKLDLVSRGEVWSVVLRSATGSDYAINLADAGTGVAQTLPIFVQRAIDLVSPPETPVLEIIEQPELHLHPAAHADLADLYLAAVEATRVRFLIETHSETFLLRLRRRIAEGLDPDTVAVYFVEQTDGSAQARRIHIDQDGNLDYWPTGVFSEDYKETQALAQAQWRKRDARAR</sequence>
<dbReference type="PANTHER" id="PTHR43581:SF2">
    <property type="entry name" value="EXCINUCLEASE ATPASE SUBUNIT"/>
    <property type="match status" value="1"/>
</dbReference>
<dbReference type="Pfam" id="PF13304">
    <property type="entry name" value="AAA_21"/>
    <property type="match status" value="1"/>
</dbReference>
<dbReference type="PIRSF" id="PIRSF034888">
    <property type="entry name" value="P-loop_UCP034888"/>
    <property type="match status" value="1"/>
</dbReference>
<dbReference type="InterPro" id="IPR022532">
    <property type="entry name" value="DUF3696"/>
</dbReference>
<dbReference type="PANTHER" id="PTHR43581">
    <property type="entry name" value="ATP/GTP PHOSPHATASE"/>
    <property type="match status" value="1"/>
</dbReference>
<evidence type="ECO:0000259" key="2">
    <source>
        <dbReference type="Pfam" id="PF13304"/>
    </source>
</evidence>
<proteinExistence type="predicted"/>
<reference evidence="4" key="1">
    <citation type="journal article" date="2019" name="Int. J. Syst. Evol. Microbiol.">
        <title>The Global Catalogue of Microorganisms (GCM) 10K type strain sequencing project: providing services to taxonomists for standard genome sequencing and annotation.</title>
        <authorList>
            <consortium name="The Broad Institute Genomics Platform"/>
            <consortium name="The Broad Institute Genome Sequencing Center for Infectious Disease"/>
            <person name="Wu L."/>
            <person name="Ma J."/>
        </authorList>
    </citation>
    <scope>NUCLEOTIDE SEQUENCE [LARGE SCALE GENOMIC DNA]</scope>
    <source>
        <strain evidence="4">JCM 31037</strain>
    </source>
</reference>
<dbReference type="InterPro" id="IPR027417">
    <property type="entry name" value="P-loop_NTPase"/>
</dbReference>